<evidence type="ECO:0000256" key="5">
    <source>
        <dbReference type="ARBA" id="ARBA00023180"/>
    </source>
</evidence>
<reference evidence="6" key="2">
    <citation type="submission" date="2025-09" db="UniProtKB">
        <authorList>
            <consortium name="Ensembl"/>
        </authorList>
    </citation>
    <scope>IDENTIFICATION</scope>
</reference>
<keyword evidence="5" id="KW-0325">Glycoprotein</keyword>
<evidence type="ECO:0008006" key="8">
    <source>
        <dbReference type="Google" id="ProtNLM"/>
    </source>
</evidence>
<dbReference type="AlphaFoldDB" id="A0A8D2L8T6"/>
<dbReference type="GO" id="GO:0005768">
    <property type="term" value="C:endosome"/>
    <property type="evidence" value="ECO:0007669"/>
    <property type="project" value="TreeGrafter"/>
</dbReference>
<dbReference type="PANTHER" id="PTHR11010">
    <property type="entry name" value="PROTEASE S28 PRO-X CARBOXYPEPTIDASE-RELATED"/>
    <property type="match status" value="1"/>
</dbReference>
<keyword evidence="2" id="KW-0645">Protease</keyword>
<dbReference type="PANTHER" id="PTHR11010:SF11">
    <property type="entry name" value="THYMUS-SPECIFIC SERINE PROTEASE"/>
    <property type="match status" value="1"/>
</dbReference>
<dbReference type="Gene3D" id="3.40.50.1820">
    <property type="entry name" value="alpha/beta hydrolase"/>
    <property type="match status" value="1"/>
</dbReference>
<dbReference type="Proteomes" id="UP000694545">
    <property type="component" value="Unplaced"/>
</dbReference>
<dbReference type="Pfam" id="PF05577">
    <property type="entry name" value="Peptidase_S28"/>
    <property type="match status" value="1"/>
</dbReference>
<keyword evidence="3" id="KW-0732">Signal</keyword>
<dbReference type="InterPro" id="IPR042269">
    <property type="entry name" value="Ser_carbopepase_S28_SKS"/>
</dbReference>
<organism evidence="6 7">
    <name type="scientific">Varanus komodoensis</name>
    <name type="common">Komodo dragon</name>
    <dbReference type="NCBI Taxonomy" id="61221"/>
    <lineage>
        <taxon>Eukaryota</taxon>
        <taxon>Metazoa</taxon>
        <taxon>Chordata</taxon>
        <taxon>Craniata</taxon>
        <taxon>Vertebrata</taxon>
        <taxon>Euteleostomi</taxon>
        <taxon>Lepidosauria</taxon>
        <taxon>Squamata</taxon>
        <taxon>Bifurcata</taxon>
        <taxon>Unidentata</taxon>
        <taxon>Episquamata</taxon>
        <taxon>Toxicofera</taxon>
        <taxon>Anguimorpha</taxon>
        <taxon>Paleoanguimorpha</taxon>
        <taxon>Varanoidea</taxon>
        <taxon>Varanidae</taxon>
        <taxon>Varanus</taxon>
    </lineage>
</organism>
<accession>A0A8D2L8T6</accession>
<protein>
    <recommendedName>
        <fullName evidence="8">Thymus-specific serine protease</fullName>
    </recommendedName>
</protein>
<keyword evidence="7" id="KW-1185">Reference proteome</keyword>
<proteinExistence type="inferred from homology"/>
<dbReference type="InterPro" id="IPR029058">
    <property type="entry name" value="AB_hydrolase_fold"/>
</dbReference>
<evidence type="ECO:0000256" key="4">
    <source>
        <dbReference type="ARBA" id="ARBA00022801"/>
    </source>
</evidence>
<evidence type="ECO:0000256" key="1">
    <source>
        <dbReference type="ARBA" id="ARBA00011079"/>
    </source>
</evidence>
<dbReference type="Gene3D" id="1.20.120.980">
    <property type="entry name" value="Serine carboxypeptidase S28, SKS domain"/>
    <property type="match status" value="1"/>
</dbReference>
<evidence type="ECO:0000256" key="2">
    <source>
        <dbReference type="ARBA" id="ARBA00022670"/>
    </source>
</evidence>
<dbReference type="GO" id="GO:0005764">
    <property type="term" value="C:lysosome"/>
    <property type="evidence" value="ECO:0007669"/>
    <property type="project" value="TreeGrafter"/>
</dbReference>
<dbReference type="GO" id="GO:0006508">
    <property type="term" value="P:proteolysis"/>
    <property type="evidence" value="ECO:0007669"/>
    <property type="project" value="UniProtKB-KW"/>
</dbReference>
<sequence>MRLARREDNPEVEGSFALTPLPVSLHPQRFWVNALYWRPGGPVFLYIGGESALSKYDVLWGHHVEMARKYGALVVALEHRFYGASLNPDGLEDHNLRFLTSQQALADFLPFRDFITQKYKLTLNNTWICFGGSYPGNLAAWFRLKYPHLVFAAVASSAPVRAQLDFTGYDKVVAASLVNPVVGGSRECLEAVAEAFFAVESLVHAGQLARLAKDFHSCQALQGMDDSVFLLSNLADYFMGAVQYDGEGASEWGSVASVCAVMTNASIGSAYQRLITVNSVSGLLYLNSSLVATLRSTQVLESSMMRQWLFQTCTEFGYYQTCEDSSCPFSRLLTLANELRICSAVYNVSASSVREAVTFTNDYYGADHPKASRVLFVNGDIDPWHVLSVLQNQTRSERAILISGTAHCADMLASTPSDPLPLVQAREQISAQVGQWLELARRVPQGL</sequence>
<name>A0A8D2L8T6_VARKO</name>
<dbReference type="GO" id="GO:0008239">
    <property type="term" value="F:dipeptidyl-peptidase activity"/>
    <property type="evidence" value="ECO:0007669"/>
    <property type="project" value="TreeGrafter"/>
</dbReference>
<dbReference type="SUPFAM" id="SSF53474">
    <property type="entry name" value="alpha/beta-Hydrolases"/>
    <property type="match status" value="1"/>
</dbReference>
<evidence type="ECO:0000256" key="3">
    <source>
        <dbReference type="ARBA" id="ARBA00022729"/>
    </source>
</evidence>
<evidence type="ECO:0000313" key="6">
    <source>
        <dbReference type="Ensembl" id="ENSVKKP00000018786.1"/>
    </source>
</evidence>
<keyword evidence="4" id="KW-0378">Hydrolase</keyword>
<reference evidence="6" key="1">
    <citation type="submission" date="2025-08" db="UniProtKB">
        <authorList>
            <consortium name="Ensembl"/>
        </authorList>
    </citation>
    <scope>IDENTIFICATION</scope>
</reference>
<dbReference type="Ensembl" id="ENSVKKT00000019251.1">
    <property type="protein sequence ID" value="ENSVKKP00000018786.1"/>
    <property type="gene ID" value="ENSVKKG00000012778.1"/>
</dbReference>
<dbReference type="InterPro" id="IPR008758">
    <property type="entry name" value="Peptidase_S28"/>
</dbReference>
<evidence type="ECO:0000313" key="7">
    <source>
        <dbReference type="Proteomes" id="UP000694545"/>
    </source>
</evidence>
<comment type="similarity">
    <text evidence="1">Belongs to the peptidase S28 family.</text>
</comment>
<dbReference type="OMA" id="WQYCSEW"/>
<dbReference type="GO" id="GO:0070008">
    <property type="term" value="F:serine-type exopeptidase activity"/>
    <property type="evidence" value="ECO:0007669"/>
    <property type="project" value="InterPro"/>
</dbReference>